<evidence type="ECO:0000313" key="1">
    <source>
        <dbReference type="EMBL" id="ANC50781.1"/>
    </source>
</evidence>
<dbReference type="Proteomes" id="UP000059113">
    <property type="component" value="Plasmid"/>
</dbReference>
<dbReference type="EMBL" id="CP015441">
    <property type="protein sequence ID" value="ANC50781.1"/>
    <property type="molecule type" value="Genomic_DNA"/>
</dbReference>
<keyword evidence="1" id="KW-0614">Plasmid</keyword>
<proteinExistence type="predicted"/>
<gene>
    <name evidence="1" type="ORF">CP97_15090</name>
</gene>
<keyword evidence="2" id="KW-1185">Reference proteome</keyword>
<accession>A0A168M6I9</accession>
<dbReference type="AlphaFoldDB" id="A0A168M6I9"/>
<evidence type="ECO:0000313" key="2">
    <source>
        <dbReference type="Proteomes" id="UP000059113"/>
    </source>
</evidence>
<name>A0A168M6I9_9SPHN</name>
<geneLocation type="plasmid" evidence="2"/>
<protein>
    <submittedName>
        <fullName evidence="1">Uncharacterized protein</fullName>
    </submittedName>
</protein>
<sequence>MMECESLDPRRRQLCGRNNAERLALRLSEATGEDHAVVRTECPLQPLRVMPSHGHDPATFELQVILL</sequence>
<organism evidence="1 2">
    <name type="scientific">Aurantiacibacter atlanticus</name>
    <dbReference type="NCBI Taxonomy" id="1648404"/>
    <lineage>
        <taxon>Bacteria</taxon>
        <taxon>Pseudomonadati</taxon>
        <taxon>Pseudomonadota</taxon>
        <taxon>Alphaproteobacteria</taxon>
        <taxon>Sphingomonadales</taxon>
        <taxon>Erythrobacteraceae</taxon>
        <taxon>Aurantiacibacter</taxon>
    </lineage>
</organism>
<reference evidence="1 2" key="1">
    <citation type="submission" date="2016-04" db="EMBL/GenBank/DDBJ databases">
        <title>The complete genome sequence of Erythrobacter atlanticus s21-N3.</title>
        <authorList>
            <person name="Wang W."/>
            <person name="Wang L."/>
            <person name="Zhuang L."/>
            <person name="Shao Z."/>
        </authorList>
    </citation>
    <scope>NUCLEOTIDE SEQUENCE [LARGE SCALE GENOMIC DNA]</scope>
    <source>
        <strain evidence="2">s21-N3</strain>
        <plasmid evidence="2">Plasmid</plasmid>
    </source>
</reference>
<dbReference type="KEGG" id="ery:CP97_15090"/>
<dbReference type="RefSeq" id="WP_063612705.1">
    <property type="nucleotide sequence ID" value="NZ_CP015441.1"/>
</dbReference>
<dbReference type="OrthoDB" id="7433405at2"/>